<dbReference type="Gene3D" id="1.10.600.10">
    <property type="entry name" value="Farnesyl Diphosphate Synthase"/>
    <property type="match status" value="1"/>
</dbReference>
<dbReference type="InterPro" id="IPR033749">
    <property type="entry name" value="Polyprenyl_synt_CS"/>
</dbReference>
<keyword evidence="3 7" id="KW-0808">Transferase</keyword>
<dbReference type="FunFam" id="1.10.600.10:FF:000001">
    <property type="entry name" value="Geranylgeranyl diphosphate synthase"/>
    <property type="match status" value="1"/>
</dbReference>
<dbReference type="SUPFAM" id="SSF48576">
    <property type="entry name" value="Terpenoid synthases"/>
    <property type="match status" value="1"/>
</dbReference>
<dbReference type="PROSITE" id="PS00723">
    <property type="entry name" value="POLYPRENYL_SYNTHASE_1"/>
    <property type="match status" value="1"/>
</dbReference>
<evidence type="ECO:0000256" key="2">
    <source>
        <dbReference type="ARBA" id="ARBA00006706"/>
    </source>
</evidence>
<dbReference type="InterPro" id="IPR008949">
    <property type="entry name" value="Isoprenoid_synthase_dom_sf"/>
</dbReference>
<dbReference type="GO" id="GO:0004659">
    <property type="term" value="F:prenyltransferase activity"/>
    <property type="evidence" value="ECO:0007669"/>
    <property type="project" value="InterPro"/>
</dbReference>
<dbReference type="SFLD" id="SFLDG01017">
    <property type="entry name" value="Polyprenyl_Transferase_Like"/>
    <property type="match status" value="1"/>
</dbReference>
<dbReference type="GO" id="GO:0046872">
    <property type="term" value="F:metal ion binding"/>
    <property type="evidence" value="ECO:0007669"/>
    <property type="project" value="UniProtKB-KW"/>
</dbReference>
<evidence type="ECO:0000256" key="1">
    <source>
        <dbReference type="ARBA" id="ARBA00001946"/>
    </source>
</evidence>
<keyword evidence="5" id="KW-0460">Magnesium</keyword>
<accession>A0A017H683</accession>
<evidence type="ECO:0000256" key="6">
    <source>
        <dbReference type="ARBA" id="ARBA00023229"/>
    </source>
</evidence>
<dbReference type="AlphaFoldDB" id="A0A017H683"/>
<dbReference type="PROSITE" id="PS00444">
    <property type="entry name" value="POLYPRENYL_SYNTHASE_2"/>
    <property type="match status" value="1"/>
</dbReference>
<sequence length="290" mass="32694">MRNYREYFNEKLEEILAQYNTPVWIAEGMQYACLQGGKRIRPQLLFMSLALLGKEIALGLPFALALEMIHSYSLVHDDLPAMDNDEYRRGQLTTHKKFGEANAILIGDALLTNAFSVMVRGSMGKVSSEKILEIVALFSEYAGVDGMIGGQAMDVAYEGKQISYKTLSFIHEHKTGRLLLLPILVACILGDASLEQRKALEIYGRNIGLAFQIKDDILDVEGDFAQMGKAVKSDEKLQKSTYPSIFGLEKSKEMLAESLREARKALEEVFTEEDLQEFLELTEFMEKRTK</sequence>
<keyword evidence="6" id="KW-0414">Isoprene biosynthesis</keyword>
<name>A0A017H683_9FUSO</name>
<keyword evidence="4" id="KW-0479">Metal-binding</keyword>
<evidence type="ECO:0000256" key="3">
    <source>
        <dbReference type="ARBA" id="ARBA00022679"/>
    </source>
</evidence>
<evidence type="ECO:0000256" key="5">
    <source>
        <dbReference type="ARBA" id="ARBA00022842"/>
    </source>
</evidence>
<evidence type="ECO:0000313" key="9">
    <source>
        <dbReference type="Proteomes" id="UP000031184"/>
    </source>
</evidence>
<dbReference type="NCBIfam" id="NF045485">
    <property type="entry name" value="FPPsyn"/>
    <property type="match status" value="1"/>
</dbReference>
<evidence type="ECO:0000313" key="8">
    <source>
        <dbReference type="EMBL" id="KID48451.1"/>
    </source>
</evidence>
<dbReference type="InterPro" id="IPR000092">
    <property type="entry name" value="Polyprenyl_synt"/>
</dbReference>
<protein>
    <submittedName>
        <fullName evidence="8">Farnesyl-diphosphate synthase</fullName>
    </submittedName>
</protein>
<comment type="cofactor">
    <cofactor evidence="1">
        <name>Mg(2+)</name>
        <dbReference type="ChEBI" id="CHEBI:18420"/>
    </cofactor>
</comment>
<dbReference type="GO" id="GO:0005737">
    <property type="term" value="C:cytoplasm"/>
    <property type="evidence" value="ECO:0007669"/>
    <property type="project" value="UniProtKB-ARBA"/>
</dbReference>
<organism evidence="8 9">
    <name type="scientific">Fusobacterium necrophorum subsp. funduliforme B35</name>
    <dbReference type="NCBI Taxonomy" id="1226633"/>
    <lineage>
        <taxon>Bacteria</taxon>
        <taxon>Fusobacteriati</taxon>
        <taxon>Fusobacteriota</taxon>
        <taxon>Fusobacteriia</taxon>
        <taxon>Fusobacteriales</taxon>
        <taxon>Fusobacteriaceae</taxon>
        <taxon>Fusobacterium</taxon>
    </lineage>
</organism>
<dbReference type="CDD" id="cd00685">
    <property type="entry name" value="Trans_IPPS_HT"/>
    <property type="match status" value="1"/>
</dbReference>
<gene>
    <name evidence="8" type="ORF">C095_09245</name>
</gene>
<evidence type="ECO:0000256" key="4">
    <source>
        <dbReference type="ARBA" id="ARBA00022723"/>
    </source>
</evidence>
<dbReference type="PANTHER" id="PTHR43281:SF1">
    <property type="entry name" value="FARNESYL DIPHOSPHATE SYNTHASE"/>
    <property type="match status" value="1"/>
</dbReference>
<dbReference type="EMBL" id="AUZI01000023">
    <property type="protein sequence ID" value="KID48451.1"/>
    <property type="molecule type" value="Genomic_DNA"/>
</dbReference>
<dbReference type="InterPro" id="IPR053378">
    <property type="entry name" value="Prenyl_diphosphate_synthase"/>
</dbReference>
<comment type="similarity">
    <text evidence="2 7">Belongs to the FPP/GGPP synthase family.</text>
</comment>
<dbReference type="OrthoDB" id="9805316at2"/>
<comment type="caution">
    <text evidence="8">The sequence shown here is derived from an EMBL/GenBank/DDBJ whole genome shotgun (WGS) entry which is preliminary data.</text>
</comment>
<dbReference type="Proteomes" id="UP000031184">
    <property type="component" value="Unassembled WGS sequence"/>
</dbReference>
<reference evidence="8 9" key="1">
    <citation type="submission" date="2013-08" db="EMBL/GenBank/DDBJ databases">
        <title>An opportunistic ruminal bacterium that causes liver abscesses in cattle.</title>
        <authorList>
            <person name="Benahmed F.H."/>
            <person name="Rasmussen M."/>
            <person name="Harbottle H."/>
            <person name="Soppet D."/>
            <person name="Nagaraja T.G."/>
            <person name="Davidson M."/>
        </authorList>
    </citation>
    <scope>NUCLEOTIDE SEQUENCE [LARGE SCALE GENOMIC DNA]</scope>
    <source>
        <strain evidence="8 9">B35</strain>
    </source>
</reference>
<dbReference type="GO" id="GO:0016114">
    <property type="term" value="P:terpenoid biosynthetic process"/>
    <property type="evidence" value="ECO:0007669"/>
    <property type="project" value="UniProtKB-ARBA"/>
</dbReference>
<evidence type="ECO:0000256" key="7">
    <source>
        <dbReference type="RuleBase" id="RU004466"/>
    </source>
</evidence>
<proteinExistence type="inferred from homology"/>
<dbReference type="PATRIC" id="fig|1226633.4.peg.1875"/>
<dbReference type="SFLD" id="SFLDS00005">
    <property type="entry name" value="Isoprenoid_Synthase_Type_I"/>
    <property type="match status" value="1"/>
</dbReference>
<dbReference type="Pfam" id="PF00348">
    <property type="entry name" value="polyprenyl_synt"/>
    <property type="match status" value="1"/>
</dbReference>
<dbReference type="PANTHER" id="PTHR43281">
    <property type="entry name" value="FARNESYL DIPHOSPHATE SYNTHASE"/>
    <property type="match status" value="1"/>
</dbReference>
<dbReference type="RefSeq" id="WP_039122277.1">
    <property type="nucleotide sequence ID" value="NZ_AOJP01000002.1"/>
</dbReference>